<protein>
    <submittedName>
        <fullName evidence="1">Uncharacterized protein</fullName>
    </submittedName>
</protein>
<dbReference type="RefSeq" id="WP_161797733.1">
    <property type="nucleotide sequence ID" value="NZ_AP023323.1"/>
</dbReference>
<evidence type="ECO:0000313" key="2">
    <source>
        <dbReference type="EMBL" id="QPT08238.1"/>
    </source>
</evidence>
<gene>
    <name evidence="1" type="ORF">HKX06_09350</name>
    <name evidence="2" type="ORF">I6G38_16060</name>
</gene>
<dbReference type="Proteomes" id="UP000594836">
    <property type="component" value="Chromosome"/>
</dbReference>
<reference evidence="2 4" key="2">
    <citation type="submission" date="2020-12" db="EMBL/GenBank/DDBJ databases">
        <title>FDA dAtabase for Regulatory Grade micrObial Sequences (FDA-ARGOS): Supporting development and validation of Infectious Disease Dx tests.</title>
        <authorList>
            <person name="Sproer C."/>
            <person name="Gronow S."/>
            <person name="Severitt S."/>
            <person name="Schroder I."/>
            <person name="Tallon L."/>
            <person name="Sadzewicz L."/>
            <person name="Zhao X."/>
            <person name="Boylan J."/>
            <person name="Ott S."/>
            <person name="Bowen H."/>
            <person name="Vavikolanu K."/>
            <person name="Mehta A."/>
            <person name="Aluvathingal J."/>
            <person name="Nadendla S."/>
            <person name="Lowell S."/>
            <person name="Myers T."/>
            <person name="Yan Y."/>
            <person name="Sichtig H."/>
        </authorList>
    </citation>
    <scope>NUCLEOTIDE SEQUENCE [LARGE SCALE GENOMIC DNA]</scope>
    <source>
        <strain evidence="2 4">FDAARGOS_881</strain>
    </source>
</reference>
<evidence type="ECO:0000313" key="4">
    <source>
        <dbReference type="Proteomes" id="UP000594836"/>
    </source>
</evidence>
<evidence type="ECO:0000313" key="3">
    <source>
        <dbReference type="Proteomes" id="UP000550136"/>
    </source>
</evidence>
<dbReference type="EMBL" id="JABEOU010000033">
    <property type="protein sequence ID" value="NNG57578.1"/>
    <property type="molecule type" value="Genomic_DNA"/>
</dbReference>
<organism evidence="1 3">
    <name type="scientific">Sphingomonas paucimobilis</name>
    <name type="common">Pseudomonas paucimobilis</name>
    <dbReference type="NCBI Taxonomy" id="13689"/>
    <lineage>
        <taxon>Bacteria</taxon>
        <taxon>Pseudomonadati</taxon>
        <taxon>Pseudomonadota</taxon>
        <taxon>Alphaproteobacteria</taxon>
        <taxon>Sphingomonadales</taxon>
        <taxon>Sphingomonadaceae</taxon>
        <taxon>Sphingomonas</taxon>
    </lineage>
</organism>
<reference evidence="1 3" key="1">
    <citation type="submission" date="2020-05" db="EMBL/GenBank/DDBJ databases">
        <title>Draft Genome Sequences of Sphingomonas sp. Isolated from the International Space Station.</title>
        <authorList>
            <person name="Bijlani S."/>
            <person name="Singh N.K."/>
            <person name="Mason C.E."/>
            <person name="Wang C.C."/>
            <person name="Venkateswaran K."/>
        </authorList>
    </citation>
    <scope>NUCLEOTIDE SEQUENCE [LARGE SCALE GENOMIC DNA]</scope>
    <source>
        <strain evidence="1 3">FKI-L5-BR-P1</strain>
    </source>
</reference>
<dbReference type="EMBL" id="CP065713">
    <property type="protein sequence ID" value="QPT08238.1"/>
    <property type="molecule type" value="Genomic_DNA"/>
</dbReference>
<evidence type="ECO:0000313" key="1">
    <source>
        <dbReference type="EMBL" id="NNG57578.1"/>
    </source>
</evidence>
<dbReference type="AlphaFoldDB" id="A0A7Y2PD91"/>
<dbReference type="Proteomes" id="UP000550136">
    <property type="component" value="Unassembled WGS sequence"/>
</dbReference>
<dbReference type="GeneID" id="78526260"/>
<sequence>MTEQIAHFGASAWGRRRPLTMIVLSLPMSSDASLASPSATEDFSATLVLAAFALAIGASNSAQAGCAMIKEAQRATTQLTIPPRTEIPISIATLTLPPATTFLCSTHFIIIGQDKLFSPAGKSAHYSD</sequence>
<name>A0A7Y2PD91_SPHPI</name>
<proteinExistence type="predicted"/>
<accession>A0A7Y2PD91</accession>